<dbReference type="EMBL" id="QSAJ01000028">
    <property type="protein sequence ID" value="RGW51698.1"/>
    <property type="molecule type" value="Genomic_DNA"/>
</dbReference>
<proteinExistence type="predicted"/>
<evidence type="ECO:0000313" key="2">
    <source>
        <dbReference type="Proteomes" id="UP000266376"/>
    </source>
</evidence>
<accession>A0A395XP67</accession>
<gene>
    <name evidence="1" type="ORF">DWV67_11320</name>
</gene>
<protein>
    <submittedName>
        <fullName evidence="1">Uncharacterized protein</fullName>
    </submittedName>
</protein>
<evidence type="ECO:0000313" key="1">
    <source>
        <dbReference type="EMBL" id="RGW51698.1"/>
    </source>
</evidence>
<sequence length="71" mass="8023">MQLHDILLLRTSAILPEYISWGIDSPTDTSLFLATYKGGSHLPADIKKYLSLYNSIMYEPAAKFNPFLPPH</sequence>
<dbReference type="Proteomes" id="UP000266376">
    <property type="component" value="Unassembled WGS sequence"/>
</dbReference>
<organism evidence="1 2">
    <name type="scientific">Dorea formicigenerans</name>
    <dbReference type="NCBI Taxonomy" id="39486"/>
    <lineage>
        <taxon>Bacteria</taxon>
        <taxon>Bacillati</taxon>
        <taxon>Bacillota</taxon>
        <taxon>Clostridia</taxon>
        <taxon>Lachnospirales</taxon>
        <taxon>Lachnospiraceae</taxon>
        <taxon>Dorea</taxon>
    </lineage>
</organism>
<comment type="caution">
    <text evidence="1">The sequence shown here is derived from an EMBL/GenBank/DDBJ whole genome shotgun (WGS) entry which is preliminary data.</text>
</comment>
<dbReference type="AlphaFoldDB" id="A0A395XP67"/>
<name>A0A395XP67_9FIRM</name>
<reference evidence="1 2" key="1">
    <citation type="submission" date="2018-08" db="EMBL/GenBank/DDBJ databases">
        <title>A genome reference for cultivated species of the human gut microbiota.</title>
        <authorList>
            <person name="Zou Y."/>
            <person name="Xue W."/>
            <person name="Luo G."/>
        </authorList>
    </citation>
    <scope>NUCLEOTIDE SEQUENCE [LARGE SCALE GENOMIC DNA]</scope>
    <source>
        <strain evidence="1 2">AF12-11</strain>
    </source>
</reference>